<protein>
    <submittedName>
        <fullName evidence="4">SpoIIE family protein phosphatase</fullName>
    </submittedName>
</protein>
<dbReference type="SUPFAM" id="SSF55785">
    <property type="entry name" value="PYP-like sensor domain (PAS domain)"/>
    <property type="match status" value="2"/>
</dbReference>
<dbReference type="SMART" id="SM00065">
    <property type="entry name" value="GAF"/>
    <property type="match status" value="1"/>
</dbReference>
<feature type="domain" description="PAS" evidence="3">
    <location>
        <begin position="33"/>
        <end position="60"/>
    </location>
</feature>
<evidence type="ECO:0000256" key="2">
    <source>
        <dbReference type="SAM" id="MobiDB-lite"/>
    </source>
</evidence>
<dbReference type="InterPro" id="IPR052016">
    <property type="entry name" value="Bact_Sigma-Reg"/>
</dbReference>
<dbReference type="SUPFAM" id="SSF55781">
    <property type="entry name" value="GAF domain-like"/>
    <property type="match status" value="1"/>
</dbReference>
<sequence>MEHLPTPPGERPGEAAAPLEPPRTATVTATATVDEHGIVTEWGEGARRLLGYEPSQIIGRPATCLLADDTGEAARRAAGHQAAGKDRWNGTVVLRHQDGRRLEQHLLAHRRTPTGGAATEWLLLCAVTSPPSHPENRPQGTPGERGQEEEPGGLRELKEWAFAQSPCILAVFGTDLRLVAANSGMERALSLTEAEMRGLRLVDIAPHPVGEEIQARMRRVLQDGEPQWTEAFLSAAHAGWADGPESGRPVSLTALRDGAGRLRGVCLTAYQGHEEHAERERMLLNEAGTRIGTTLDIARTAQELTDVAVPRLADFAAVDLLPARGEEAGATALAGPVTMRRAAVRSVLEGSPESPVAVGESSTYPALSPVAECLAKDRGALYEMTGPALARWVGEDPGAARIREWGTHSLMVVPLRARGTTLGVALFSRHHNPVPFTPQDLQLAEELAARAAMSIYNARRHTRERTTAMTLQRSLLPRALPEQAALEIASRYLPADPLAGVSGDWFDVIPLSGARVALVVGDVVGHGVRASATMGRLRTAVCTLADVDLPPDELLTHLDDLVIRLSADEATPEGAPEGAGGIGVTCLYAVYDPVTRRCTLARAGHPPPAVVTPDAAYLLDVPAGPPLGLGGLPFEATETELPEGSLLALYTDGLLEPRDHDIDEALDKMFAGLVRPANTLDTVCDHVLTATLTHRPDDDIVLLIARTRALSADRVAAWDLQPHPAVVARARQNATAQLTTWGLTHVAFITELIVSELVTNAIRYGKPPVQFRMIHHNTTLICEVSDTSSTTPHMRRARVYDEGGRGLLLVAQLADSWGTRHTPTGKTIWAEQTVTPDSE</sequence>
<evidence type="ECO:0000256" key="1">
    <source>
        <dbReference type="ARBA" id="ARBA00022801"/>
    </source>
</evidence>
<dbReference type="InterPro" id="IPR036457">
    <property type="entry name" value="PPM-type-like_dom_sf"/>
</dbReference>
<proteinExistence type="predicted"/>
<dbReference type="Pfam" id="PF01590">
    <property type="entry name" value="GAF"/>
    <property type="match status" value="1"/>
</dbReference>
<dbReference type="Pfam" id="PF13426">
    <property type="entry name" value="PAS_9"/>
    <property type="match status" value="1"/>
</dbReference>
<dbReference type="InterPro" id="IPR003018">
    <property type="entry name" value="GAF"/>
</dbReference>
<dbReference type="SUPFAM" id="SSF55874">
    <property type="entry name" value="ATPase domain of HSP90 chaperone/DNA topoisomerase II/histidine kinase"/>
    <property type="match status" value="1"/>
</dbReference>
<dbReference type="Gene3D" id="3.30.450.20">
    <property type="entry name" value="PAS domain"/>
    <property type="match status" value="2"/>
</dbReference>
<dbReference type="Gene3D" id="3.30.450.40">
    <property type="match status" value="1"/>
</dbReference>
<dbReference type="SMART" id="SM00331">
    <property type="entry name" value="PP2C_SIG"/>
    <property type="match status" value="1"/>
</dbReference>
<dbReference type="SMART" id="SM00091">
    <property type="entry name" value="PAS"/>
    <property type="match status" value="2"/>
</dbReference>
<dbReference type="Pfam" id="PF08448">
    <property type="entry name" value="PAS_4"/>
    <property type="match status" value="1"/>
</dbReference>
<dbReference type="CDD" id="cd00130">
    <property type="entry name" value="PAS"/>
    <property type="match status" value="1"/>
</dbReference>
<keyword evidence="1" id="KW-0378">Hydrolase</keyword>
<keyword evidence="5" id="KW-1185">Reference proteome</keyword>
<organism evidence="4 5">
    <name type="scientific">Streptomyces carpinensis</name>
    <dbReference type="NCBI Taxonomy" id="66369"/>
    <lineage>
        <taxon>Bacteria</taxon>
        <taxon>Bacillati</taxon>
        <taxon>Actinomycetota</taxon>
        <taxon>Actinomycetes</taxon>
        <taxon>Kitasatosporales</taxon>
        <taxon>Streptomycetaceae</taxon>
        <taxon>Streptomyces</taxon>
    </lineage>
</organism>
<feature type="region of interest" description="Disordered" evidence="2">
    <location>
        <begin position="128"/>
        <end position="152"/>
    </location>
</feature>
<reference evidence="4 5" key="1">
    <citation type="submission" date="2024-06" db="EMBL/GenBank/DDBJ databases">
        <title>The Natural Products Discovery Center: Release of the First 8490 Sequenced Strains for Exploring Actinobacteria Biosynthetic Diversity.</title>
        <authorList>
            <person name="Kalkreuter E."/>
            <person name="Kautsar S.A."/>
            <person name="Yang D."/>
            <person name="Bader C.D."/>
            <person name="Teijaro C.N."/>
            <person name="Fluegel L."/>
            <person name="Davis C.M."/>
            <person name="Simpson J.R."/>
            <person name="Lauterbach L."/>
            <person name="Steele A.D."/>
            <person name="Gui C."/>
            <person name="Meng S."/>
            <person name="Li G."/>
            <person name="Viehrig K."/>
            <person name="Ye F."/>
            <person name="Su P."/>
            <person name="Kiefer A.F."/>
            <person name="Nichols A."/>
            <person name="Cepeda A.J."/>
            <person name="Yan W."/>
            <person name="Fan B."/>
            <person name="Jiang Y."/>
            <person name="Adhikari A."/>
            <person name="Zheng C.-J."/>
            <person name="Schuster L."/>
            <person name="Cowan T.M."/>
            <person name="Smanski M.J."/>
            <person name="Chevrette M.G."/>
            <person name="De Carvalho L.P.S."/>
            <person name="Shen B."/>
        </authorList>
    </citation>
    <scope>NUCLEOTIDE SEQUENCE [LARGE SCALE GENOMIC DNA]</scope>
    <source>
        <strain evidence="4 5">NPDC000634</strain>
    </source>
</reference>
<evidence type="ECO:0000313" key="4">
    <source>
        <dbReference type="EMBL" id="MER6975586.1"/>
    </source>
</evidence>
<dbReference type="InterPro" id="IPR029016">
    <property type="entry name" value="GAF-like_dom_sf"/>
</dbReference>
<dbReference type="Gene3D" id="3.60.40.10">
    <property type="entry name" value="PPM-type phosphatase domain"/>
    <property type="match status" value="1"/>
</dbReference>
<comment type="caution">
    <text evidence="4">The sequence shown here is derived from an EMBL/GenBank/DDBJ whole genome shotgun (WGS) entry which is preliminary data.</text>
</comment>
<evidence type="ECO:0000313" key="5">
    <source>
        <dbReference type="Proteomes" id="UP001458415"/>
    </source>
</evidence>
<dbReference type="InterPro" id="IPR013656">
    <property type="entry name" value="PAS_4"/>
</dbReference>
<dbReference type="PANTHER" id="PTHR43156">
    <property type="entry name" value="STAGE II SPORULATION PROTEIN E-RELATED"/>
    <property type="match status" value="1"/>
</dbReference>
<feature type="region of interest" description="Disordered" evidence="2">
    <location>
        <begin position="1"/>
        <end position="22"/>
    </location>
</feature>
<accession>A0ABV1VVJ9</accession>
<dbReference type="Pfam" id="PF13581">
    <property type="entry name" value="HATPase_c_2"/>
    <property type="match status" value="1"/>
</dbReference>
<dbReference type="InterPro" id="IPR001932">
    <property type="entry name" value="PPM-type_phosphatase-like_dom"/>
</dbReference>
<name>A0ABV1VVJ9_9ACTN</name>
<dbReference type="Gene3D" id="3.30.565.10">
    <property type="entry name" value="Histidine kinase-like ATPase, C-terminal domain"/>
    <property type="match status" value="1"/>
</dbReference>
<dbReference type="InterPro" id="IPR003594">
    <property type="entry name" value="HATPase_dom"/>
</dbReference>
<dbReference type="CDD" id="cd16936">
    <property type="entry name" value="HATPase_RsbW-like"/>
    <property type="match status" value="1"/>
</dbReference>
<dbReference type="PANTHER" id="PTHR43156:SF2">
    <property type="entry name" value="STAGE II SPORULATION PROTEIN E"/>
    <property type="match status" value="1"/>
</dbReference>
<feature type="compositionally biased region" description="Pro residues" evidence="2">
    <location>
        <begin position="1"/>
        <end position="10"/>
    </location>
</feature>
<gene>
    <name evidence="4" type="ORF">ABT317_00530</name>
</gene>
<dbReference type="SUPFAM" id="SSF81606">
    <property type="entry name" value="PP2C-like"/>
    <property type="match status" value="1"/>
</dbReference>
<dbReference type="InterPro" id="IPR035965">
    <property type="entry name" value="PAS-like_dom_sf"/>
</dbReference>
<dbReference type="InterPro" id="IPR000014">
    <property type="entry name" value="PAS"/>
</dbReference>
<evidence type="ECO:0000259" key="3">
    <source>
        <dbReference type="PROSITE" id="PS50112"/>
    </source>
</evidence>
<dbReference type="InterPro" id="IPR036890">
    <property type="entry name" value="HATPase_C_sf"/>
</dbReference>
<dbReference type="Proteomes" id="UP001458415">
    <property type="component" value="Unassembled WGS sequence"/>
</dbReference>
<dbReference type="Pfam" id="PF07228">
    <property type="entry name" value="SpoIIE"/>
    <property type="match status" value="1"/>
</dbReference>
<dbReference type="PROSITE" id="PS50112">
    <property type="entry name" value="PAS"/>
    <property type="match status" value="1"/>
</dbReference>
<dbReference type="NCBIfam" id="TIGR00229">
    <property type="entry name" value="sensory_box"/>
    <property type="match status" value="1"/>
</dbReference>
<dbReference type="EMBL" id="JBEPCU010000003">
    <property type="protein sequence ID" value="MER6975586.1"/>
    <property type="molecule type" value="Genomic_DNA"/>
</dbReference>